<proteinExistence type="predicted"/>
<evidence type="ECO:0000313" key="1">
    <source>
        <dbReference type="EMBL" id="KAK6178913.1"/>
    </source>
</evidence>
<dbReference type="EMBL" id="JAZGQO010000008">
    <property type="protein sequence ID" value="KAK6178913.1"/>
    <property type="molecule type" value="Genomic_DNA"/>
</dbReference>
<sequence length="108" mass="12354">MVREVNRVKAKAIKNYENQYIVADQAKSNPNLFYKAVNQCTKVNKSIPILATQDGKAITDSEEAEILNSFFRYASVQENYENLPSVEIKSDKLLTDIDFTVHDVRKLL</sequence>
<evidence type="ECO:0000313" key="2">
    <source>
        <dbReference type="Proteomes" id="UP001347796"/>
    </source>
</evidence>
<accession>A0AAN8JRT7</accession>
<comment type="caution">
    <text evidence="1">The sequence shown here is derived from an EMBL/GenBank/DDBJ whole genome shotgun (WGS) entry which is preliminary data.</text>
</comment>
<keyword evidence="2" id="KW-1185">Reference proteome</keyword>
<protein>
    <submittedName>
        <fullName evidence="1">Uncharacterized protein</fullName>
    </submittedName>
</protein>
<dbReference type="AlphaFoldDB" id="A0AAN8JRT7"/>
<reference evidence="1 2" key="1">
    <citation type="submission" date="2024-01" db="EMBL/GenBank/DDBJ databases">
        <title>The genome of the rayed Mediterranean limpet Patella caerulea (Linnaeus, 1758).</title>
        <authorList>
            <person name="Anh-Thu Weber A."/>
            <person name="Halstead-Nussloch G."/>
        </authorList>
    </citation>
    <scope>NUCLEOTIDE SEQUENCE [LARGE SCALE GENOMIC DNA]</scope>
    <source>
        <strain evidence="1">AATW-2023a</strain>
        <tissue evidence="1">Whole specimen</tissue>
    </source>
</reference>
<organism evidence="1 2">
    <name type="scientific">Patella caerulea</name>
    <name type="common">Rayed Mediterranean limpet</name>
    <dbReference type="NCBI Taxonomy" id="87958"/>
    <lineage>
        <taxon>Eukaryota</taxon>
        <taxon>Metazoa</taxon>
        <taxon>Spiralia</taxon>
        <taxon>Lophotrochozoa</taxon>
        <taxon>Mollusca</taxon>
        <taxon>Gastropoda</taxon>
        <taxon>Patellogastropoda</taxon>
        <taxon>Patelloidea</taxon>
        <taxon>Patellidae</taxon>
        <taxon>Patella</taxon>
    </lineage>
</organism>
<dbReference type="Proteomes" id="UP001347796">
    <property type="component" value="Unassembled WGS sequence"/>
</dbReference>
<name>A0AAN8JRT7_PATCE</name>
<gene>
    <name evidence="1" type="ORF">SNE40_011393</name>
</gene>